<name>A0A2I4CDQ8_AUSLI</name>
<dbReference type="InterPro" id="IPR050822">
    <property type="entry name" value="Cerebellin_Synaptic_Org"/>
</dbReference>
<dbReference type="PANTHER" id="PTHR22923:SF102">
    <property type="entry name" value="CEREBELLIN 13-RELATED"/>
    <property type="match status" value="1"/>
</dbReference>
<dbReference type="OrthoDB" id="6154955at2759"/>
<sequence>MCKLLQEFGAMKEKQRVMEAKLLENENKGATKVVFSTVLGEPGTVGPFDTDTTLIYKRVILNVGNAYNQFTGTFTAPVAGVYYFTFFYHAGGYRESKLLLYKNADVVVMTHDHHSESDTADNGGNAVFLQLQQGDQLFVKIEANTHVWGNDHHTTFSGFLVTET</sequence>
<dbReference type="FunCoup" id="A0A2I4CDQ8">
    <property type="interactions" value="5"/>
</dbReference>
<comment type="subcellular location">
    <subcellularLocation>
        <location evidence="1">Secreted</location>
    </subcellularLocation>
</comment>
<gene>
    <name evidence="6" type="primary">LOC106527693</name>
</gene>
<evidence type="ECO:0000256" key="1">
    <source>
        <dbReference type="ARBA" id="ARBA00004613"/>
    </source>
</evidence>
<accession>A0A2I4CDQ8</accession>
<dbReference type="SMART" id="SM00110">
    <property type="entry name" value="C1Q"/>
    <property type="match status" value="1"/>
</dbReference>
<keyword evidence="3" id="KW-0732">Signal</keyword>
<dbReference type="GO" id="GO:0005576">
    <property type="term" value="C:extracellular region"/>
    <property type="evidence" value="ECO:0007669"/>
    <property type="project" value="UniProtKB-SubCell"/>
</dbReference>
<dbReference type="GeneID" id="106527693"/>
<dbReference type="PANTHER" id="PTHR22923">
    <property type="entry name" value="CEREBELLIN-RELATED"/>
    <property type="match status" value="1"/>
</dbReference>
<keyword evidence="2" id="KW-0964">Secreted</keyword>
<dbReference type="AlphaFoldDB" id="A0A2I4CDQ8"/>
<evidence type="ECO:0000313" key="5">
    <source>
        <dbReference type="Proteomes" id="UP000192220"/>
    </source>
</evidence>
<dbReference type="InterPro" id="IPR008983">
    <property type="entry name" value="Tumour_necrosis_fac-like_dom"/>
</dbReference>
<protein>
    <submittedName>
        <fullName evidence="6">Complement C1q tumor necrosis factor-related protein 6</fullName>
    </submittedName>
</protein>
<evidence type="ECO:0000256" key="3">
    <source>
        <dbReference type="ARBA" id="ARBA00022729"/>
    </source>
</evidence>
<evidence type="ECO:0000313" key="6">
    <source>
        <dbReference type="RefSeq" id="XP_013878125.1"/>
    </source>
</evidence>
<dbReference type="RefSeq" id="XP_013878125.1">
    <property type="nucleotide sequence ID" value="XM_014022671.1"/>
</dbReference>
<dbReference type="Proteomes" id="UP000192220">
    <property type="component" value="Unplaced"/>
</dbReference>
<dbReference type="Pfam" id="PF00386">
    <property type="entry name" value="C1q"/>
    <property type="match status" value="1"/>
</dbReference>
<dbReference type="InterPro" id="IPR001073">
    <property type="entry name" value="C1q_dom"/>
</dbReference>
<dbReference type="PRINTS" id="PR00007">
    <property type="entry name" value="COMPLEMNTC1Q"/>
</dbReference>
<organism evidence="5 6">
    <name type="scientific">Austrofundulus limnaeus</name>
    <name type="common">Annual killifish</name>
    <dbReference type="NCBI Taxonomy" id="52670"/>
    <lineage>
        <taxon>Eukaryota</taxon>
        <taxon>Metazoa</taxon>
        <taxon>Chordata</taxon>
        <taxon>Craniata</taxon>
        <taxon>Vertebrata</taxon>
        <taxon>Euteleostomi</taxon>
        <taxon>Actinopterygii</taxon>
        <taxon>Neopterygii</taxon>
        <taxon>Teleostei</taxon>
        <taxon>Neoteleostei</taxon>
        <taxon>Acanthomorphata</taxon>
        <taxon>Ovalentaria</taxon>
        <taxon>Atherinomorphae</taxon>
        <taxon>Cyprinodontiformes</taxon>
        <taxon>Rivulidae</taxon>
        <taxon>Austrofundulus</taxon>
    </lineage>
</organism>
<feature type="domain" description="C1q" evidence="4">
    <location>
        <begin position="28"/>
        <end position="164"/>
    </location>
</feature>
<dbReference type="InParanoid" id="A0A2I4CDQ8"/>
<dbReference type="PROSITE" id="PS50871">
    <property type="entry name" value="C1Q"/>
    <property type="match status" value="1"/>
</dbReference>
<dbReference type="SUPFAM" id="SSF49842">
    <property type="entry name" value="TNF-like"/>
    <property type="match status" value="1"/>
</dbReference>
<dbReference type="KEGG" id="alim:106527693"/>
<reference evidence="6" key="1">
    <citation type="submission" date="2025-08" db="UniProtKB">
        <authorList>
            <consortium name="RefSeq"/>
        </authorList>
    </citation>
    <scope>IDENTIFICATION</scope>
    <source>
        <strain evidence="6">Quisiro</strain>
    </source>
</reference>
<evidence type="ECO:0000259" key="4">
    <source>
        <dbReference type="PROSITE" id="PS50871"/>
    </source>
</evidence>
<proteinExistence type="predicted"/>
<dbReference type="Gene3D" id="2.60.120.40">
    <property type="match status" value="1"/>
</dbReference>
<keyword evidence="5" id="KW-1185">Reference proteome</keyword>
<evidence type="ECO:0000256" key="2">
    <source>
        <dbReference type="ARBA" id="ARBA00022525"/>
    </source>
</evidence>